<keyword evidence="3 8" id="KW-0812">Transmembrane</keyword>
<evidence type="ECO:0000256" key="6">
    <source>
        <dbReference type="ARBA" id="ARBA00023136"/>
    </source>
</evidence>
<dbReference type="PANTHER" id="PTHR12815:SF23">
    <property type="entry name" value="OUTER MEMBRANE PROTEIN ASSEMBLY FACTOR BAMA"/>
    <property type="match status" value="1"/>
</dbReference>
<feature type="signal peptide" evidence="8">
    <location>
        <begin position="1"/>
        <end position="21"/>
    </location>
</feature>
<evidence type="ECO:0000256" key="9">
    <source>
        <dbReference type="NCBIfam" id="TIGR03303"/>
    </source>
</evidence>
<dbReference type="Gene3D" id="2.40.160.50">
    <property type="entry name" value="membrane protein fhac: a member of the omp85/tpsb transporter family"/>
    <property type="match status" value="1"/>
</dbReference>
<dbReference type="Pfam" id="PF01103">
    <property type="entry name" value="Omp85"/>
    <property type="match status" value="1"/>
</dbReference>
<dbReference type="Pfam" id="PF07244">
    <property type="entry name" value="POTRA"/>
    <property type="match status" value="4"/>
</dbReference>
<accession>A0ABW9GAR6</accession>
<evidence type="ECO:0000256" key="1">
    <source>
        <dbReference type="ARBA" id="ARBA00004370"/>
    </source>
</evidence>
<feature type="chain" id="PRO_5044922160" description="Outer membrane protein assembly factor BamA" evidence="8">
    <location>
        <begin position="22"/>
        <end position="808"/>
    </location>
</feature>
<evidence type="ECO:0000256" key="2">
    <source>
        <dbReference type="ARBA" id="ARBA00022452"/>
    </source>
</evidence>
<keyword evidence="5 8" id="KW-0677">Repeat</keyword>
<dbReference type="InterPro" id="IPR023707">
    <property type="entry name" value="OM_assembly_BamA"/>
</dbReference>
<dbReference type="EMBL" id="JBEQCT010000005">
    <property type="protein sequence ID" value="MFM2485856.1"/>
    <property type="molecule type" value="Genomic_DNA"/>
</dbReference>
<proteinExistence type="inferred from homology"/>
<evidence type="ECO:0000256" key="7">
    <source>
        <dbReference type="ARBA" id="ARBA00023237"/>
    </source>
</evidence>
<feature type="domain" description="POTRA" evidence="10">
    <location>
        <begin position="95"/>
        <end position="175"/>
    </location>
</feature>
<keyword evidence="12" id="KW-1185">Reference proteome</keyword>
<dbReference type="InterPro" id="IPR039910">
    <property type="entry name" value="D15-like"/>
</dbReference>
<comment type="similarity">
    <text evidence="8">Belongs to the BamA family.</text>
</comment>
<name>A0ABW9GAR6_9GAMM</name>
<keyword evidence="4 8" id="KW-0732">Signal</keyword>
<gene>
    <name evidence="8 11" type="primary">bamA</name>
    <name evidence="11" type="ORF">ABUE30_12455</name>
</gene>
<dbReference type="NCBIfam" id="TIGR03303">
    <property type="entry name" value="OM_YaeT"/>
    <property type="match status" value="1"/>
</dbReference>
<dbReference type="PIRSF" id="PIRSF006076">
    <property type="entry name" value="OM_assembly_OMP85"/>
    <property type="match status" value="1"/>
</dbReference>
<evidence type="ECO:0000259" key="10">
    <source>
        <dbReference type="PROSITE" id="PS51779"/>
    </source>
</evidence>
<organism evidence="11 12">
    <name type="scientific">Celerinatantimonas yamalensis</name>
    <dbReference type="NCBI Taxonomy" id="559956"/>
    <lineage>
        <taxon>Bacteria</taxon>
        <taxon>Pseudomonadati</taxon>
        <taxon>Pseudomonadota</taxon>
        <taxon>Gammaproteobacteria</taxon>
        <taxon>Celerinatantimonadaceae</taxon>
        <taxon>Celerinatantimonas</taxon>
    </lineage>
</organism>
<protein>
    <recommendedName>
        <fullName evidence="8 9">Outer membrane protein assembly factor BamA</fullName>
    </recommendedName>
</protein>
<comment type="subunit">
    <text evidence="8">Part of the Bam complex.</text>
</comment>
<dbReference type="PROSITE" id="PS51779">
    <property type="entry name" value="POTRA"/>
    <property type="match status" value="5"/>
</dbReference>
<evidence type="ECO:0000256" key="5">
    <source>
        <dbReference type="ARBA" id="ARBA00022737"/>
    </source>
</evidence>
<dbReference type="Proteomes" id="UP001629953">
    <property type="component" value="Unassembled WGS sequence"/>
</dbReference>
<evidence type="ECO:0000313" key="11">
    <source>
        <dbReference type="EMBL" id="MFM2485856.1"/>
    </source>
</evidence>
<keyword evidence="6 8" id="KW-0472">Membrane</keyword>
<feature type="domain" description="POTRA" evidence="10">
    <location>
        <begin position="27"/>
        <end position="94"/>
    </location>
</feature>
<keyword evidence="7 8" id="KW-0998">Cell outer membrane</keyword>
<dbReference type="InterPro" id="IPR000184">
    <property type="entry name" value="Bac_surfAg_D15"/>
</dbReference>
<evidence type="ECO:0000256" key="4">
    <source>
        <dbReference type="ARBA" id="ARBA00022729"/>
    </source>
</evidence>
<comment type="caution">
    <text evidence="11">The sequence shown here is derived from an EMBL/GenBank/DDBJ whole genome shotgun (WGS) entry which is preliminary data.</text>
</comment>
<comment type="subcellular location">
    <subcellularLocation>
        <location evidence="8">Cell outer membrane</location>
    </subcellularLocation>
    <subcellularLocation>
        <location evidence="1">Membrane</location>
    </subcellularLocation>
</comment>
<feature type="domain" description="POTRA" evidence="10">
    <location>
        <begin position="350"/>
        <end position="424"/>
    </location>
</feature>
<evidence type="ECO:0000313" key="12">
    <source>
        <dbReference type="Proteomes" id="UP001629953"/>
    </source>
</evidence>
<keyword evidence="2 8" id="KW-1134">Transmembrane beta strand</keyword>
<reference evidence="11 12" key="1">
    <citation type="journal article" date="2013" name="Int. J. Syst. Evol. Microbiol.">
        <title>Celerinatantimonas yamalensis sp. nov., a cold-adapted diazotrophic bacterium from a cold permafrost brine.</title>
        <authorList>
            <person name="Shcherbakova V."/>
            <person name="Chuvilskaya N."/>
            <person name="Rivkina E."/>
            <person name="Demidov N."/>
            <person name="Uchaeva V."/>
            <person name="Suetin S."/>
            <person name="Suzina N."/>
            <person name="Gilichinsky D."/>
        </authorList>
    </citation>
    <scope>NUCLEOTIDE SEQUENCE [LARGE SCALE GENOMIC DNA]</scope>
    <source>
        <strain evidence="11 12">C7</strain>
    </source>
</reference>
<sequence precursor="true">MYKKKFLAAALAACWSGMSLAAQSGDFKVSDIHVEGLQRVSLGAALLQLPIRVGDDVDRDDISQSLKRLYHSGDFQNVSVYRDHNALIYKVRERPIISSLEFSGNHDVKKDKLKESLSAQGIKVGEPLDRTNLTNIEKGLEDFYYSVGKYNARVKAIVTTLPRNRVDLKFSFQEGISAKIKQINIIGNYHFSNQKLIEQLQLTDHVPWWNFMASQKYQKQKLAGDLETLRSFYFDRGYARFKITSTQIELTPDKHQVYITMNIHEGDIYTINKVVLDGNLLGKKDQMEKLIPIKPGSTYNGSDISQMQDILEKFLGRDGYAYPQIRVYPKIDDKSKTVTLNVSVDPGQRIYVRHINVSGNLVTNEVVVRRELRQMEGTWLSGQNLEQSKKRLNRLGFFKKVDSQTQRVPGSSDQVDVDIAVQEQPTGSVTAGIGYGTTSKISLNAGVTQKNFLGTGDSVSINGTRNTYSKSLTFSHNNPYFTKDAVSLGEDLYYKDFNASKANLVSYTNRTIGLKGTLGFPVNENNRLSIGLGGEINKISQADPYEQIRQFWDIYSGYKDAKNNTLKFKNVTVTLGWTRNTLDYGKFPTAGSNQQFNFEFSVPGSDTQYFKTSIDTRNYFPLSSSHKWVLMAHGKVGYGNGYGKVNGNDQVLPFFDNFYAGGWGSIRGFSSNTVGPRALYQNYSGGKNEYVPGGATGGNGLAVGSLELIFPTPFVSEAYAGSLRTTAFVDFGSVWDTEYDTSAALAQCVRNCDQIGDYSHFGRVRAAAGISLQWWSPIGPVVFALAKPIKKYPGDNTEFFSFNLGQTF</sequence>
<dbReference type="HAMAP" id="MF_01430">
    <property type="entry name" value="OM_assembly_BamA"/>
    <property type="match status" value="1"/>
</dbReference>
<evidence type="ECO:0000256" key="8">
    <source>
        <dbReference type="HAMAP-Rule" id="MF_01430"/>
    </source>
</evidence>
<feature type="domain" description="POTRA" evidence="10">
    <location>
        <begin position="269"/>
        <end position="347"/>
    </location>
</feature>
<dbReference type="PANTHER" id="PTHR12815">
    <property type="entry name" value="SORTING AND ASSEMBLY MACHINERY SAMM50 PROTEIN FAMILY MEMBER"/>
    <property type="match status" value="1"/>
</dbReference>
<comment type="function">
    <text evidence="8">Part of the outer membrane protein assembly complex, which is involved in assembly and insertion of beta-barrel proteins into the outer membrane.</text>
</comment>
<feature type="domain" description="POTRA" evidence="10">
    <location>
        <begin position="178"/>
        <end position="266"/>
    </location>
</feature>
<dbReference type="RefSeq" id="WP_408624104.1">
    <property type="nucleotide sequence ID" value="NZ_JBEQCT010000005.1"/>
</dbReference>
<evidence type="ECO:0000256" key="3">
    <source>
        <dbReference type="ARBA" id="ARBA00022692"/>
    </source>
</evidence>
<dbReference type="InterPro" id="IPR010827">
    <property type="entry name" value="BamA/TamA_POTRA"/>
</dbReference>
<dbReference type="InterPro" id="IPR034746">
    <property type="entry name" value="POTRA"/>
</dbReference>
<dbReference type="Gene3D" id="3.10.20.310">
    <property type="entry name" value="membrane protein fhac"/>
    <property type="match status" value="5"/>
</dbReference>